<dbReference type="NCBIfam" id="TIGR02868">
    <property type="entry name" value="CydC"/>
    <property type="match status" value="1"/>
</dbReference>
<dbReference type="InterPro" id="IPR003439">
    <property type="entry name" value="ABC_transporter-like_ATP-bd"/>
</dbReference>
<comment type="subcellular location">
    <subcellularLocation>
        <location evidence="1">Cell membrane</location>
        <topology evidence="1">Multi-pass membrane protein</topology>
    </subcellularLocation>
</comment>
<evidence type="ECO:0000256" key="3">
    <source>
        <dbReference type="ARBA" id="ARBA00022741"/>
    </source>
</evidence>
<dbReference type="InterPro" id="IPR039421">
    <property type="entry name" value="Type_1_exporter"/>
</dbReference>
<dbReference type="InterPro" id="IPR036640">
    <property type="entry name" value="ABC1_TM_sf"/>
</dbReference>
<protein>
    <submittedName>
        <fullName evidence="10">Thiol reductant ABC exporter subunit CydC</fullName>
    </submittedName>
</protein>
<dbReference type="Gene3D" id="1.20.1560.10">
    <property type="entry name" value="ABC transporter type 1, transmembrane domain"/>
    <property type="match status" value="1"/>
</dbReference>
<accession>A0ABY4GV58</accession>
<feature type="transmembrane region" description="Helical" evidence="7">
    <location>
        <begin position="133"/>
        <end position="154"/>
    </location>
</feature>
<feature type="transmembrane region" description="Helical" evidence="7">
    <location>
        <begin position="52"/>
        <end position="72"/>
    </location>
</feature>
<dbReference type="PANTHER" id="PTHR24221:SF653">
    <property type="entry name" value="TRANSPORT ATP-BINDING PROTEIN CYDC"/>
    <property type="match status" value="1"/>
</dbReference>
<keyword evidence="11" id="KW-1185">Reference proteome</keyword>
<keyword evidence="4" id="KW-0067">ATP-binding</keyword>
<evidence type="ECO:0000256" key="7">
    <source>
        <dbReference type="SAM" id="Phobius"/>
    </source>
</evidence>
<dbReference type="PROSITE" id="PS50893">
    <property type="entry name" value="ABC_TRANSPORTER_2"/>
    <property type="match status" value="1"/>
</dbReference>
<dbReference type="InterPro" id="IPR003593">
    <property type="entry name" value="AAA+_ATPase"/>
</dbReference>
<feature type="transmembrane region" description="Helical" evidence="7">
    <location>
        <begin position="18"/>
        <end position="40"/>
    </location>
</feature>
<evidence type="ECO:0000256" key="2">
    <source>
        <dbReference type="ARBA" id="ARBA00022692"/>
    </source>
</evidence>
<evidence type="ECO:0000256" key="1">
    <source>
        <dbReference type="ARBA" id="ARBA00004651"/>
    </source>
</evidence>
<dbReference type="PANTHER" id="PTHR24221">
    <property type="entry name" value="ATP-BINDING CASSETTE SUB-FAMILY B"/>
    <property type="match status" value="1"/>
</dbReference>
<organism evidence="10 11">
    <name type="scientific">Halobacillus shinanisalinarum</name>
    <dbReference type="NCBI Taxonomy" id="2932258"/>
    <lineage>
        <taxon>Bacteria</taxon>
        <taxon>Bacillati</taxon>
        <taxon>Bacillota</taxon>
        <taxon>Bacilli</taxon>
        <taxon>Bacillales</taxon>
        <taxon>Bacillaceae</taxon>
        <taxon>Halobacillus</taxon>
    </lineage>
</organism>
<dbReference type="EMBL" id="CP095074">
    <property type="protein sequence ID" value="UOQ91595.1"/>
    <property type="molecule type" value="Genomic_DNA"/>
</dbReference>
<dbReference type="Pfam" id="PF00005">
    <property type="entry name" value="ABC_tran"/>
    <property type="match status" value="1"/>
</dbReference>
<evidence type="ECO:0000259" key="8">
    <source>
        <dbReference type="PROSITE" id="PS50893"/>
    </source>
</evidence>
<evidence type="ECO:0000259" key="9">
    <source>
        <dbReference type="PROSITE" id="PS50929"/>
    </source>
</evidence>
<evidence type="ECO:0000256" key="5">
    <source>
        <dbReference type="ARBA" id="ARBA00022989"/>
    </source>
</evidence>
<keyword evidence="5 7" id="KW-1133">Transmembrane helix</keyword>
<feature type="domain" description="ABC transmembrane type-1" evidence="9">
    <location>
        <begin position="19"/>
        <end position="288"/>
    </location>
</feature>
<keyword evidence="3" id="KW-0547">Nucleotide-binding</keyword>
<evidence type="ECO:0000256" key="4">
    <source>
        <dbReference type="ARBA" id="ARBA00022840"/>
    </source>
</evidence>
<dbReference type="InterPro" id="IPR014223">
    <property type="entry name" value="ABC_CydC/D"/>
</dbReference>
<reference evidence="10 11" key="1">
    <citation type="submission" date="2022-04" db="EMBL/GenBank/DDBJ databases">
        <title>Halobacillus sp. isolated from saltern.</title>
        <authorList>
            <person name="Won M."/>
            <person name="Lee C.-M."/>
            <person name="Woen H.-Y."/>
            <person name="Kwon S.-W."/>
        </authorList>
    </citation>
    <scope>NUCLEOTIDE SEQUENCE [LARGE SCALE GENOMIC DNA]</scope>
    <source>
        <strain evidence="10 11">SSTM10-2</strain>
    </source>
</reference>
<keyword evidence="2 7" id="KW-0812">Transmembrane</keyword>
<feature type="transmembrane region" description="Helical" evidence="7">
    <location>
        <begin position="160"/>
        <end position="179"/>
    </location>
</feature>
<gene>
    <name evidence="10" type="primary">cydC</name>
    <name evidence="10" type="ORF">MUO14_13620</name>
</gene>
<dbReference type="PROSITE" id="PS00211">
    <property type="entry name" value="ABC_TRANSPORTER_1"/>
    <property type="match status" value="1"/>
</dbReference>
<dbReference type="PROSITE" id="PS50929">
    <property type="entry name" value="ABC_TM1F"/>
    <property type="match status" value="1"/>
</dbReference>
<dbReference type="SUPFAM" id="SSF90123">
    <property type="entry name" value="ABC transporter transmembrane region"/>
    <property type="match status" value="1"/>
</dbReference>
<dbReference type="CDD" id="cd18585">
    <property type="entry name" value="ABC_6TM_CydC"/>
    <property type="match status" value="1"/>
</dbReference>
<dbReference type="SMART" id="SM00382">
    <property type="entry name" value="AAA"/>
    <property type="match status" value="1"/>
</dbReference>
<feature type="domain" description="ABC transporter" evidence="8">
    <location>
        <begin position="337"/>
        <end position="566"/>
    </location>
</feature>
<proteinExistence type="predicted"/>
<dbReference type="Gene3D" id="3.40.50.300">
    <property type="entry name" value="P-loop containing nucleotide triphosphate hydrolases"/>
    <property type="match status" value="1"/>
</dbReference>
<evidence type="ECO:0000313" key="10">
    <source>
        <dbReference type="EMBL" id="UOQ91595.1"/>
    </source>
</evidence>
<dbReference type="InterPro" id="IPR011527">
    <property type="entry name" value="ABC1_TM_dom"/>
</dbReference>
<dbReference type="RefSeq" id="WP_244751206.1">
    <property type="nucleotide sequence ID" value="NZ_CP095074.1"/>
</dbReference>
<evidence type="ECO:0000256" key="6">
    <source>
        <dbReference type="ARBA" id="ARBA00023136"/>
    </source>
</evidence>
<dbReference type="SUPFAM" id="SSF52540">
    <property type="entry name" value="P-loop containing nucleoside triphosphate hydrolases"/>
    <property type="match status" value="1"/>
</dbReference>
<dbReference type="Proteomes" id="UP000831880">
    <property type="component" value="Chromosome"/>
</dbReference>
<dbReference type="InterPro" id="IPR027417">
    <property type="entry name" value="P-loop_NTPase"/>
</dbReference>
<dbReference type="Pfam" id="PF00664">
    <property type="entry name" value="ABC_membrane"/>
    <property type="match status" value="1"/>
</dbReference>
<sequence length="572" mass="64208">MKDLAIVMKLVIREKRDILLSILFGFLAGITAVGLFGASGYLVSKAALTPPLYTLIVVVSIVKLLGFVRAISRYAERYFSHRATFTILSHLRVSFYEKLEPLVPSIFQKYRSGDLLARIVGDVESLQNFFLRVFYPPIVLVIVFLSTIVFTVFYSVSIALVLLGGLLITGFVVPYLFALRQRSIDAQVREERGSLSTESTELLYGFRDLKIYQKLVEKEAQLKRSSGHYIQEQEKEGIHASFSHAMNTMVSLIVSWIVLALGVYLVTEGQLDGIFLAMLVMISLTVFENTTPMAVFPLHLEDSRRASNRLFSVVRNHDGVAKQTSSIQLQGGEAYSIDMQDVNFTFPREARPALENVNLQLPAGSKTAIVGPSGSGKSTLLQLLLKVQTVDSGEIRIGETPLASVEQESLWQNTNVILQENHFFYGTIKENLLIARDDLVDEQLEAALAKVDLDHFNLSDPVLEKGANLSGGEKQRLAMVRAMLKAERLWILDEPTSSVDALTETAIYRHLFEQAKEETLILVSHRLTGLEKMDKIVVIENGNIMEEGTFDELMEKRGYFYEMKQIEKSVFM</sequence>
<dbReference type="InterPro" id="IPR017871">
    <property type="entry name" value="ABC_transporter-like_CS"/>
</dbReference>
<name>A0ABY4GV58_9BACI</name>
<dbReference type="CDD" id="cd03228">
    <property type="entry name" value="ABCC_MRP_Like"/>
    <property type="match status" value="1"/>
</dbReference>
<evidence type="ECO:0000313" key="11">
    <source>
        <dbReference type="Proteomes" id="UP000831880"/>
    </source>
</evidence>
<keyword evidence="6 7" id="KW-0472">Membrane</keyword>
<feature type="transmembrane region" description="Helical" evidence="7">
    <location>
        <begin position="249"/>
        <end position="267"/>
    </location>
</feature>